<dbReference type="Proteomes" id="UP000777440">
    <property type="component" value="Unassembled WGS sequence"/>
</dbReference>
<gene>
    <name evidence="3" type="ORF">JNB61_03405</name>
</gene>
<accession>A0ABS7HWQ5</accession>
<feature type="region of interest" description="Disordered" evidence="1">
    <location>
        <begin position="1"/>
        <end position="45"/>
    </location>
</feature>
<dbReference type="RefSeq" id="WP_220338725.1">
    <property type="nucleotide sequence ID" value="NZ_JAEUAX010000001.1"/>
</dbReference>
<proteinExistence type="predicted"/>
<feature type="compositionally biased region" description="Polar residues" evidence="1">
    <location>
        <begin position="12"/>
        <end position="21"/>
    </location>
</feature>
<dbReference type="Gene3D" id="2.60.40.10">
    <property type="entry name" value="Immunoglobulins"/>
    <property type="match status" value="1"/>
</dbReference>
<comment type="caution">
    <text evidence="3">The sequence shown here is derived from an EMBL/GenBank/DDBJ whole genome shotgun (WGS) entry which is preliminary data.</text>
</comment>
<dbReference type="InterPro" id="IPR000601">
    <property type="entry name" value="PKD_dom"/>
</dbReference>
<name>A0ABS7HWQ5_9MICO</name>
<dbReference type="EMBL" id="JAEUAX010000001">
    <property type="protein sequence ID" value="MBW9108809.1"/>
    <property type="molecule type" value="Genomic_DNA"/>
</dbReference>
<sequence>MCAASRGEQVDVSGQGSQPGKATNKEPRSDSGAAPRTEAPVEPEDCGPLNRCIDYSVIGVPDVTLADIASFRPAQPTLAGEPAGFGVVGMPTNLLASASEQRIPGTVLGWDVTVRFVPVAYVFDNGDGTTTRAITGGASWSSLGQGQFTPTATSHVYQARGTYPVSVTVEYEASVDFGSGTWRPVPGVVRAEAAGYGVRVVEVRTALVDRTCVEDPTGPGC</sequence>
<evidence type="ECO:0000259" key="2">
    <source>
        <dbReference type="PROSITE" id="PS50093"/>
    </source>
</evidence>
<evidence type="ECO:0000256" key="1">
    <source>
        <dbReference type="SAM" id="MobiDB-lite"/>
    </source>
</evidence>
<organism evidence="3 4">
    <name type="scientific">Microbacterium ureisolvens</name>
    <dbReference type="NCBI Taxonomy" id="2781186"/>
    <lineage>
        <taxon>Bacteria</taxon>
        <taxon>Bacillati</taxon>
        <taxon>Actinomycetota</taxon>
        <taxon>Actinomycetes</taxon>
        <taxon>Micrococcales</taxon>
        <taxon>Microbacteriaceae</taxon>
        <taxon>Microbacterium</taxon>
    </lineage>
</organism>
<keyword evidence="4" id="KW-1185">Reference proteome</keyword>
<reference evidence="3 4" key="1">
    <citation type="journal article" date="2021" name="MBio">
        <title>Poor Competitiveness of Bradyrhizobium in Pigeon Pea Root Colonization in Indian Soils.</title>
        <authorList>
            <person name="Chalasani D."/>
            <person name="Basu A."/>
            <person name="Pullabhotla S.V.S.R.N."/>
            <person name="Jorrin B."/>
            <person name="Neal A.L."/>
            <person name="Poole P.S."/>
            <person name="Podile A.R."/>
            <person name="Tkacz A."/>
        </authorList>
    </citation>
    <scope>NUCLEOTIDE SEQUENCE [LARGE SCALE GENOMIC DNA]</scope>
    <source>
        <strain evidence="3 4">HU12</strain>
    </source>
</reference>
<evidence type="ECO:0000313" key="3">
    <source>
        <dbReference type="EMBL" id="MBW9108809.1"/>
    </source>
</evidence>
<dbReference type="InterPro" id="IPR013783">
    <property type="entry name" value="Ig-like_fold"/>
</dbReference>
<feature type="domain" description="PKD" evidence="2">
    <location>
        <begin position="118"/>
        <end position="169"/>
    </location>
</feature>
<protein>
    <recommendedName>
        <fullName evidence="2">PKD domain-containing protein</fullName>
    </recommendedName>
</protein>
<evidence type="ECO:0000313" key="4">
    <source>
        <dbReference type="Proteomes" id="UP000777440"/>
    </source>
</evidence>
<dbReference type="PROSITE" id="PS50093">
    <property type="entry name" value="PKD"/>
    <property type="match status" value="1"/>
</dbReference>